<proteinExistence type="predicted"/>
<feature type="compositionally biased region" description="Basic and acidic residues" evidence="1">
    <location>
        <begin position="468"/>
        <end position="484"/>
    </location>
</feature>
<evidence type="ECO:0000313" key="3">
    <source>
        <dbReference type="Proteomes" id="UP001221757"/>
    </source>
</evidence>
<name>A0AAD7BJX5_MYCRO</name>
<comment type="caution">
    <text evidence="2">The sequence shown here is derived from an EMBL/GenBank/DDBJ whole genome shotgun (WGS) entry which is preliminary data.</text>
</comment>
<protein>
    <submittedName>
        <fullName evidence="2">Uncharacterized protein</fullName>
    </submittedName>
</protein>
<accession>A0AAD7BJX5</accession>
<feature type="compositionally biased region" description="Basic and acidic residues" evidence="1">
    <location>
        <begin position="46"/>
        <end position="70"/>
    </location>
</feature>
<keyword evidence="3" id="KW-1185">Reference proteome</keyword>
<organism evidence="2 3">
    <name type="scientific">Mycena rosella</name>
    <name type="common">Pink bonnet</name>
    <name type="synonym">Agaricus rosellus</name>
    <dbReference type="NCBI Taxonomy" id="1033263"/>
    <lineage>
        <taxon>Eukaryota</taxon>
        <taxon>Fungi</taxon>
        <taxon>Dikarya</taxon>
        <taxon>Basidiomycota</taxon>
        <taxon>Agaricomycotina</taxon>
        <taxon>Agaricomycetes</taxon>
        <taxon>Agaricomycetidae</taxon>
        <taxon>Agaricales</taxon>
        <taxon>Marasmiineae</taxon>
        <taxon>Mycenaceae</taxon>
        <taxon>Mycena</taxon>
    </lineage>
</organism>
<dbReference type="Proteomes" id="UP001221757">
    <property type="component" value="Unassembled WGS sequence"/>
</dbReference>
<dbReference type="AlphaFoldDB" id="A0AAD7BJX5"/>
<sequence>MHTAALVTAHLRWRSGAAEGEGEGTTTGKRPHKVATMLAGGASGGQERERWAVEGHRESEGPRMGWEEDRRMPGVPADHISLYSRLYEWVVSQCVANEIKKKHPKQSQAVLLESNPAGHIPLNWKKILYGFKNCIVVFQAVLRESNPRRAHISDVWLIEGTRCACRPSYPPFNPAQVGSSKYVAGLKNIQRSKRSWGNQTPARRIPKRRGIALWKAPEVGSSAVVAGLKMKFPIYLSKRSWEIEPPPGTYLGRNACMRSWGIEPRRAHTKWRNVHGGYPCPSSAVVNPLLALALTPSFSPSTSRLARTPPSPPNAALATPRAPPRGTLPITLYVLAWRVGGGAARSFWCVITGGEGDGGRKGRGGGEGMEWDGGRKWGRDEGGEGCGEEPKEHGWDVLEEGGGMKTGRKRCVRKMTGEGGGRRKRRAGKGGGRRGQNKREAGRRNRGWDGVQDEGGQNKTDGGAVQGRRTDKGTGNEEREGRAG</sequence>
<evidence type="ECO:0000256" key="1">
    <source>
        <dbReference type="SAM" id="MobiDB-lite"/>
    </source>
</evidence>
<evidence type="ECO:0000313" key="2">
    <source>
        <dbReference type="EMBL" id="KAJ7622971.1"/>
    </source>
</evidence>
<feature type="compositionally biased region" description="Basic residues" evidence="1">
    <location>
        <begin position="422"/>
        <end position="436"/>
    </location>
</feature>
<feature type="compositionally biased region" description="Basic and acidic residues" evidence="1">
    <location>
        <begin position="372"/>
        <end position="396"/>
    </location>
</feature>
<reference evidence="2" key="1">
    <citation type="submission" date="2023-03" db="EMBL/GenBank/DDBJ databases">
        <title>Massive genome expansion in bonnet fungi (Mycena s.s.) driven by repeated elements and novel gene families across ecological guilds.</title>
        <authorList>
            <consortium name="Lawrence Berkeley National Laboratory"/>
            <person name="Harder C.B."/>
            <person name="Miyauchi S."/>
            <person name="Viragh M."/>
            <person name="Kuo A."/>
            <person name="Thoen E."/>
            <person name="Andreopoulos B."/>
            <person name="Lu D."/>
            <person name="Skrede I."/>
            <person name="Drula E."/>
            <person name="Henrissat B."/>
            <person name="Morin E."/>
            <person name="Kohler A."/>
            <person name="Barry K."/>
            <person name="LaButti K."/>
            <person name="Morin E."/>
            <person name="Salamov A."/>
            <person name="Lipzen A."/>
            <person name="Mereny Z."/>
            <person name="Hegedus B."/>
            <person name="Baldrian P."/>
            <person name="Stursova M."/>
            <person name="Weitz H."/>
            <person name="Taylor A."/>
            <person name="Grigoriev I.V."/>
            <person name="Nagy L.G."/>
            <person name="Martin F."/>
            <person name="Kauserud H."/>
        </authorList>
    </citation>
    <scope>NUCLEOTIDE SEQUENCE</scope>
    <source>
        <strain evidence="2">CBHHK067</strain>
    </source>
</reference>
<dbReference type="EMBL" id="JARKIE010000639">
    <property type="protein sequence ID" value="KAJ7622971.1"/>
    <property type="molecule type" value="Genomic_DNA"/>
</dbReference>
<gene>
    <name evidence="2" type="ORF">B0H17DRAFT_1151524</name>
</gene>
<feature type="compositionally biased region" description="Basic and acidic residues" evidence="1">
    <location>
        <begin position="437"/>
        <end position="447"/>
    </location>
</feature>
<feature type="region of interest" description="Disordered" evidence="1">
    <location>
        <begin position="354"/>
        <end position="484"/>
    </location>
</feature>
<feature type="region of interest" description="Disordered" evidence="1">
    <location>
        <begin position="10"/>
        <end position="70"/>
    </location>
</feature>
<feature type="region of interest" description="Disordered" evidence="1">
    <location>
        <begin position="300"/>
        <end position="322"/>
    </location>
</feature>